<evidence type="ECO:0000259" key="2">
    <source>
        <dbReference type="Pfam" id="PF16130"/>
    </source>
</evidence>
<proteinExistence type="predicted"/>
<dbReference type="Pfam" id="PF21959">
    <property type="entry name" value="DUF6923"/>
    <property type="match status" value="1"/>
</dbReference>
<dbReference type="InterPro" id="IPR031025">
    <property type="entry name" value="LruC_dom"/>
</dbReference>
<organism evidence="5 6">
    <name type="scientific">Candidatus Litorirhabdus singularis</name>
    <dbReference type="NCBI Taxonomy" id="2518993"/>
    <lineage>
        <taxon>Bacteria</taxon>
        <taxon>Pseudomonadati</taxon>
        <taxon>Pseudomonadota</taxon>
        <taxon>Gammaproteobacteria</taxon>
        <taxon>Cellvibrionales</taxon>
        <taxon>Halieaceae</taxon>
        <taxon>Candidatus Litorirhabdus</taxon>
    </lineage>
</organism>
<dbReference type="EMBL" id="SHNN01000003">
    <property type="protein sequence ID" value="MCX2982505.1"/>
    <property type="molecule type" value="Genomic_DNA"/>
</dbReference>
<dbReference type="Pfam" id="PF16130">
    <property type="entry name" value="DUF4842"/>
    <property type="match status" value="1"/>
</dbReference>
<comment type="caution">
    <text evidence="5">The sequence shown here is derived from an EMBL/GenBank/DDBJ whole genome shotgun (WGS) entry which is preliminary data.</text>
</comment>
<protein>
    <submittedName>
        <fullName evidence="5">LruC domain-containing protein</fullName>
    </submittedName>
</protein>
<keyword evidence="6" id="KW-1185">Reference proteome</keyword>
<dbReference type="Pfam" id="PF20009">
    <property type="entry name" value="GEVED"/>
    <property type="match status" value="1"/>
</dbReference>
<evidence type="ECO:0000259" key="3">
    <source>
        <dbReference type="Pfam" id="PF20009"/>
    </source>
</evidence>
<evidence type="ECO:0000313" key="6">
    <source>
        <dbReference type="Proteomes" id="UP001143362"/>
    </source>
</evidence>
<evidence type="ECO:0000256" key="1">
    <source>
        <dbReference type="SAM" id="MobiDB-lite"/>
    </source>
</evidence>
<reference evidence="5" key="1">
    <citation type="submission" date="2019-02" db="EMBL/GenBank/DDBJ databases">
        <authorList>
            <person name="Li S.-H."/>
        </authorList>
    </citation>
    <scope>NUCLEOTIDE SEQUENCE</scope>
    <source>
        <strain evidence="5">IMCC14734</strain>
    </source>
</reference>
<accession>A0ABT3TL60</accession>
<feature type="domain" description="GEVED" evidence="3">
    <location>
        <begin position="308"/>
        <end position="381"/>
    </location>
</feature>
<feature type="domain" description="DUF4842" evidence="2">
    <location>
        <begin position="436"/>
        <end position="677"/>
    </location>
</feature>
<dbReference type="SUPFAM" id="SSF75011">
    <property type="entry name" value="3-carboxy-cis,cis-mucoante lactonizing enzyme"/>
    <property type="match status" value="1"/>
</dbReference>
<dbReference type="InterPro" id="IPR054215">
    <property type="entry name" value="DUF6923"/>
</dbReference>
<dbReference type="InterPro" id="IPR032295">
    <property type="entry name" value="DUF4842"/>
</dbReference>
<dbReference type="InterPro" id="IPR045474">
    <property type="entry name" value="GEVED"/>
</dbReference>
<dbReference type="NCBIfam" id="TIGR04456">
    <property type="entry name" value="LruC_dom"/>
    <property type="match status" value="1"/>
</dbReference>
<sequence>MLYSVSLTTGTYDLLKEMDTVNKLNGMGFNYSDGYLYAWFYEQQTLARIHADYSIEPLQLQPALNLQYYIGDIAVTDNAQYIYRKNGANGGLWRIALDPVSTDYLQPQQIVTAQELYLNIFDMAFHPSDGFIYSVDNIGRLYRISPANGVASLVANVGQTGTFGAVYFDVDGRLYISRNNDGYIFRIVIDSANPTAEFFSYGPASSNNDGARCALAPVEEPTTPTMDFGDAPATYGTKLSDNGARHIINQALYLGESVDAENRAFLAPSESDDTKDLQDDEDGVQFVTELARGESAVIEVTTVGDGLLSIWLDSNRNGIFEPSEAVIADRAVTTGNPFLSFTVSEAASLGATWMRVRLHNTAGLTAIGLANEGEVEDYPVNINLPSTKTEYYPSSSGVVTLAYEDQWPSRGDYDMNDLIVYYRTSITSDNDEVGLVRQIQVEGEIAAVGAAFHSGFAVSIPGLKTVDVNAADVSLLINGEAPEAIEFGNTVAFMPLQGIPGQLQQDALFEIVRDVWTAVAPGEGCAFHRTENGCGESEAATFILTIPISGEVPASQIGKGVFNPFAFATNGYTRTSIFKDELGAIVPPGDGLEIHLKNHPPSWRGDNELLGRSSDRSIPSSLSTSNPITYQTQAGLPWAIEIAGRWCYPSEYQDLTLAYPDFVTFVASDGQLGADWFRMSNAGNHPQKGEAGYIFQKDNTISSGCAQ</sequence>
<feature type="domain" description="DUF6923" evidence="4">
    <location>
        <begin position="2"/>
        <end position="214"/>
    </location>
</feature>
<feature type="compositionally biased region" description="Basic and acidic residues" evidence="1">
    <location>
        <begin position="605"/>
        <end position="615"/>
    </location>
</feature>
<dbReference type="Gene3D" id="2.120.10.30">
    <property type="entry name" value="TolB, C-terminal domain"/>
    <property type="match status" value="1"/>
</dbReference>
<feature type="region of interest" description="Disordered" evidence="1">
    <location>
        <begin position="605"/>
        <end position="624"/>
    </location>
</feature>
<dbReference type="Proteomes" id="UP001143362">
    <property type="component" value="Unassembled WGS sequence"/>
</dbReference>
<evidence type="ECO:0000259" key="4">
    <source>
        <dbReference type="Pfam" id="PF21959"/>
    </source>
</evidence>
<gene>
    <name evidence="5" type="ORF">EYC98_16710</name>
</gene>
<dbReference type="InterPro" id="IPR011042">
    <property type="entry name" value="6-blade_b-propeller_TolB-like"/>
</dbReference>
<evidence type="ECO:0000313" key="5">
    <source>
        <dbReference type="EMBL" id="MCX2982505.1"/>
    </source>
</evidence>
<name>A0ABT3TL60_9GAMM</name>